<protein>
    <submittedName>
        <fullName evidence="1">Uncharacterized protein</fullName>
    </submittedName>
</protein>
<gene>
    <name evidence="1" type="ORF">H0902_17230</name>
</gene>
<proteinExistence type="predicted"/>
<sequence>MSVSQASTSFVNTASYRIGDLEFWHGHDQIEQLDSGVEIYWRSQRGKT</sequence>
<organism evidence="1 2">
    <name type="scientific">Microcystis aeruginosa BLCC-F108</name>
    <dbReference type="NCBI Taxonomy" id="2755317"/>
    <lineage>
        <taxon>Bacteria</taxon>
        <taxon>Bacillati</taxon>
        <taxon>Cyanobacteriota</taxon>
        <taxon>Cyanophyceae</taxon>
        <taxon>Oscillatoriophycideae</taxon>
        <taxon>Chroococcales</taxon>
        <taxon>Microcystaceae</taxon>
        <taxon>Microcystis</taxon>
    </lineage>
</organism>
<evidence type="ECO:0000313" key="1">
    <source>
        <dbReference type="EMBL" id="MBC1192449.1"/>
    </source>
</evidence>
<accession>A0A841UU44</accession>
<comment type="caution">
    <text evidence="1">The sequence shown here is derived from an EMBL/GenBank/DDBJ whole genome shotgun (WGS) entry which is preliminary data.</text>
</comment>
<dbReference type="EMBL" id="JACEGB010000327">
    <property type="protein sequence ID" value="MBC1192449.1"/>
    <property type="molecule type" value="Genomic_DNA"/>
</dbReference>
<dbReference type="AlphaFoldDB" id="A0A841UU44"/>
<evidence type="ECO:0000313" key="2">
    <source>
        <dbReference type="Proteomes" id="UP000551499"/>
    </source>
</evidence>
<name>A0A841UU44_MICAE</name>
<reference evidence="1 2" key="1">
    <citation type="submission" date="2020-07" db="EMBL/GenBank/DDBJ databases">
        <title>Genomes of two Microcystis aeruginosa (Cyanobacteria) strains from Florida (USA) with disparate toxicogenic potential.</title>
        <authorList>
            <person name="Lefler F.W."/>
            <person name="Barbosa M."/>
            <person name="Berthold D.E."/>
            <person name="Laughinghouse H.D. IV."/>
        </authorList>
    </citation>
    <scope>NUCLEOTIDE SEQUENCE [LARGE SCALE GENOMIC DNA]</scope>
    <source>
        <strain evidence="1 2">BLCCF108</strain>
    </source>
</reference>
<dbReference type="Proteomes" id="UP000551499">
    <property type="component" value="Unassembled WGS sequence"/>
</dbReference>